<dbReference type="InterPro" id="IPR019099">
    <property type="entry name" value="Uncharacterised_PGPGW_TM"/>
</dbReference>
<proteinExistence type="predicted"/>
<sequence length="105" mass="11700">MHSFVVAVAAGEFLFGMLPLVHQITGTTLVIAGLIVLPLPIPLGLIMLTLGFALLAPYIPAVQRLIRTMRTKWPNLDAQLRRWRDRMPPVIKKTIDKTHPLTPAE</sequence>
<feature type="transmembrane region" description="Helical" evidence="1">
    <location>
        <begin position="39"/>
        <end position="62"/>
    </location>
</feature>
<keyword evidence="1" id="KW-0812">Transmembrane</keyword>
<dbReference type="AlphaFoldDB" id="A0AAF0CDU1"/>
<dbReference type="Pfam" id="PF09656">
    <property type="entry name" value="PGPGW"/>
    <property type="match status" value="1"/>
</dbReference>
<name>A0AAF0CDU1_9PROT</name>
<keyword evidence="1" id="KW-1133">Transmembrane helix</keyword>
<dbReference type="EMBL" id="CP118166">
    <property type="protein sequence ID" value="WDI30251.1"/>
    <property type="molecule type" value="Genomic_DNA"/>
</dbReference>
<gene>
    <name evidence="2" type="ORF">PUV54_09790</name>
</gene>
<evidence type="ECO:0000313" key="2">
    <source>
        <dbReference type="EMBL" id="WDI30251.1"/>
    </source>
</evidence>
<dbReference type="KEGG" id="hfl:PUV54_09790"/>
<reference evidence="2" key="1">
    <citation type="submission" date="2023-02" db="EMBL/GenBank/DDBJ databases">
        <title>Genome sequence of Hyphococcus flavus.</title>
        <authorList>
            <person name="Rong J.-C."/>
            <person name="Zhao Q."/>
            <person name="Yi M."/>
            <person name="Wu J.-Y."/>
        </authorList>
    </citation>
    <scope>NUCLEOTIDE SEQUENCE</scope>
    <source>
        <strain evidence="2">MCCC 1K03223</strain>
    </source>
</reference>
<evidence type="ECO:0000313" key="3">
    <source>
        <dbReference type="Proteomes" id="UP001214043"/>
    </source>
</evidence>
<dbReference type="Proteomes" id="UP001214043">
    <property type="component" value="Chromosome"/>
</dbReference>
<keyword evidence="1" id="KW-0472">Membrane</keyword>
<accession>A0AAF0CDU1</accession>
<evidence type="ECO:0000256" key="1">
    <source>
        <dbReference type="SAM" id="Phobius"/>
    </source>
</evidence>
<dbReference type="RefSeq" id="WP_274492046.1">
    <property type="nucleotide sequence ID" value="NZ_CP118166.1"/>
</dbReference>
<keyword evidence="3" id="KW-1185">Reference proteome</keyword>
<organism evidence="2 3">
    <name type="scientific">Hyphococcus flavus</name>
    <dbReference type="NCBI Taxonomy" id="1866326"/>
    <lineage>
        <taxon>Bacteria</taxon>
        <taxon>Pseudomonadati</taxon>
        <taxon>Pseudomonadota</taxon>
        <taxon>Alphaproteobacteria</taxon>
        <taxon>Parvularculales</taxon>
        <taxon>Parvularculaceae</taxon>
        <taxon>Hyphococcus</taxon>
    </lineage>
</organism>
<protein>
    <submittedName>
        <fullName evidence="2">PGPGW domain-containing protein</fullName>
    </submittedName>
</protein>